<sequence length="628" mass="66862">MERGSQAGRTTSAKTEAARSDCGSRTSVTRHRAEAKTAESPKQNQTQREIRNGEGEVAKNFAALRRNSAGTEASVHAGRERNTGKFTRTEKTDSTEQCGKPSGEGRAGKKSATERNALVGELVKGGATRNSNTATRRELYKTRDRTSPRRTISPSCTQGEPLRDVPTDGVRAKKNSTATERKGSVGEHVKGGATRNSTTAKRREHLKTRDTTSPRRTISPSYSQSERLRDLTREGVSWREYLPVIFHLYEIHLSPSFRAAAVPPPPRDNSTEQGYKLLRFLDDGFRTERIRRSSFEPAEGPCLPAPDAQVPNRRWSMAVPAAGQLDPHGGSHVPDTGPGYLITPALLSRLQRLHQSTSRGGGSDGARRLSTLSSVSGGSESDSFGASAPETDNENSKSRGSSVKESTAAGSSFASRRQSVSSSLVGTVSRRPSVTSSMLGSPSRRGSVVGPTGLGSPPRRGSLAGPAGLGPPPRRGSFVAPAVNGSVSPRGSLVGHALYEEPYLNPVDATSSSTSDHVEKIPPVLIRSRRGSAGSRTSSGSNSGSRVQDSVISVTSGSTDQLQTLLIRQTSGFGSTEQVQTLDVGDNSGCDPDPPQKVPVSVARTGRIMTKLSTGPPARRSRRASLFY</sequence>
<feature type="compositionally biased region" description="Polar residues" evidence="1">
    <location>
        <begin position="149"/>
        <end position="158"/>
    </location>
</feature>
<feature type="region of interest" description="Disordered" evidence="1">
    <location>
        <begin position="354"/>
        <end position="483"/>
    </location>
</feature>
<feature type="compositionally biased region" description="Basic and acidic residues" evidence="1">
    <location>
        <begin position="179"/>
        <end position="190"/>
    </location>
</feature>
<feature type="compositionally biased region" description="Polar residues" evidence="1">
    <location>
        <begin position="398"/>
        <end position="410"/>
    </location>
</feature>
<proteinExistence type="predicted"/>
<dbReference type="KEGG" id="bbel:109477271"/>
<name>A0A6P4YX40_BRABE</name>
<evidence type="ECO:0000313" key="2">
    <source>
        <dbReference type="Proteomes" id="UP000515135"/>
    </source>
</evidence>
<feature type="compositionally biased region" description="Basic and acidic residues" evidence="1">
    <location>
        <begin position="48"/>
        <end position="57"/>
    </location>
</feature>
<feature type="compositionally biased region" description="Low complexity" evidence="1">
    <location>
        <begin position="531"/>
        <end position="546"/>
    </location>
</feature>
<dbReference type="AlphaFoldDB" id="A0A6P4YX40"/>
<dbReference type="OrthoDB" id="10050941at2759"/>
<feature type="region of interest" description="Disordered" evidence="1">
    <location>
        <begin position="1"/>
        <end position="226"/>
    </location>
</feature>
<dbReference type="RefSeq" id="XP_019633925.1">
    <property type="nucleotide sequence ID" value="XM_019778366.1"/>
</dbReference>
<feature type="compositionally biased region" description="Basic and acidic residues" evidence="1">
    <location>
        <begin position="77"/>
        <end position="94"/>
    </location>
</feature>
<feature type="compositionally biased region" description="Low complexity" evidence="1">
    <location>
        <begin position="411"/>
        <end position="423"/>
    </location>
</feature>
<dbReference type="GeneID" id="109477271"/>
<feature type="compositionally biased region" description="Low complexity" evidence="1">
    <location>
        <begin position="370"/>
        <end position="385"/>
    </location>
</feature>
<organism evidence="2 3">
    <name type="scientific">Branchiostoma belcheri</name>
    <name type="common">Amphioxus</name>
    <dbReference type="NCBI Taxonomy" id="7741"/>
    <lineage>
        <taxon>Eukaryota</taxon>
        <taxon>Metazoa</taxon>
        <taxon>Chordata</taxon>
        <taxon>Cephalochordata</taxon>
        <taxon>Leptocardii</taxon>
        <taxon>Amphioxiformes</taxon>
        <taxon>Branchiostomatidae</taxon>
        <taxon>Branchiostoma</taxon>
    </lineage>
</organism>
<feature type="compositionally biased region" description="Polar residues" evidence="1">
    <location>
        <begin position="214"/>
        <end position="225"/>
    </location>
</feature>
<protein>
    <submittedName>
        <fullName evidence="3">Uncharacterized protein LOC109477271</fullName>
    </submittedName>
</protein>
<gene>
    <name evidence="3" type="primary">LOC109477271</name>
</gene>
<feature type="compositionally biased region" description="Polar residues" evidence="1">
    <location>
        <begin position="424"/>
        <end position="440"/>
    </location>
</feature>
<reference evidence="3" key="1">
    <citation type="submission" date="2025-08" db="UniProtKB">
        <authorList>
            <consortium name="RefSeq"/>
        </authorList>
    </citation>
    <scope>IDENTIFICATION</scope>
    <source>
        <tissue evidence="3">Gonad</tissue>
    </source>
</reference>
<evidence type="ECO:0000313" key="3">
    <source>
        <dbReference type="RefSeq" id="XP_019633925.1"/>
    </source>
</evidence>
<feature type="region of interest" description="Disordered" evidence="1">
    <location>
        <begin position="506"/>
        <end position="552"/>
    </location>
</feature>
<evidence type="ECO:0000256" key="1">
    <source>
        <dbReference type="SAM" id="MobiDB-lite"/>
    </source>
</evidence>
<keyword evidence="2" id="KW-1185">Reference proteome</keyword>
<dbReference type="Proteomes" id="UP000515135">
    <property type="component" value="Unplaced"/>
</dbReference>
<feature type="compositionally biased region" description="Basic and acidic residues" evidence="1">
    <location>
        <begin position="135"/>
        <end position="147"/>
    </location>
</feature>
<accession>A0A6P4YX40</accession>